<dbReference type="InterPro" id="IPR015421">
    <property type="entry name" value="PyrdxlP-dep_Trfase_major"/>
</dbReference>
<sequence>MTLSSSPFPSSIAASYPDYETTSRLDTIRDTDYSYLDRQSHVYLDYAGAGLAAASQVRSHADRLTSLIAGNPHSASPSSAVSNDAMAEARSRVLRFFNADPGEYSVIFTANATGAARLVGEAYPFTRGSRLVLTADNHNSINGLRCFAAKARAPTVYVPADPVDLRTDTGAVAAALSSSSSPFKKVNFSCFPLLSRKMNRSGRGSRSKTSPARKLFAYPAQSNFSGVRHPLSWVRMAQDQGYDVLLDAAAYVTTARLDLSVVKPDYATVSWYKLFGFPTGVGCLIARRDSLAGLDRPWFSGGTVRAATVGVQWVEPAADEAAFEDGTPNFLSLADVHYGIDWLDREVGLDVLATRVRCLTGWFLDRLRALRHSDGSPMAVVYGPVDTVDRGGTVAFNLVDAAGRVVDQRIVGPESAAVNISIRTGCFCNPGAGETALGIGRDAILRLSETRGLSFDSIVKTLDQPFIGALRVSFGVASNAADVDMFLQFVKKTYRDREVTWEGLPPLESC</sequence>
<reference evidence="2" key="1">
    <citation type="submission" date="2020-03" db="EMBL/GenBank/DDBJ databases">
        <title>Site-based positive gene gene selection in Geosmithia morbida across the United States reveals a broad range of putative effectors and factors for local host and environmental adapation.</title>
        <authorList>
            <person name="Onufrak A."/>
            <person name="Murdoch R.W."/>
            <person name="Gazis R."/>
            <person name="Huff M."/>
            <person name="Staton M."/>
            <person name="Klingeman W."/>
            <person name="Hadziabdic D."/>
        </authorList>
    </citation>
    <scope>NUCLEOTIDE SEQUENCE</scope>
    <source>
        <strain evidence="2">1262</strain>
    </source>
</reference>
<comment type="caution">
    <text evidence="2">The sequence shown here is derived from an EMBL/GenBank/DDBJ whole genome shotgun (WGS) entry which is preliminary data.</text>
</comment>
<name>A0A9P5D1P5_9HYPO</name>
<dbReference type="OrthoDB" id="10264306at2759"/>
<dbReference type="GeneID" id="55972745"/>
<keyword evidence="3" id="KW-1185">Reference proteome</keyword>
<dbReference type="PANTHER" id="PTHR14237">
    <property type="entry name" value="MOLYBDOPTERIN COFACTOR SULFURASE MOSC"/>
    <property type="match status" value="1"/>
</dbReference>
<feature type="domain" description="Aminotransferase class V" evidence="1">
    <location>
        <begin position="208"/>
        <end position="486"/>
    </location>
</feature>
<dbReference type="Proteomes" id="UP000749293">
    <property type="component" value="Unassembled WGS sequence"/>
</dbReference>
<evidence type="ECO:0000313" key="2">
    <source>
        <dbReference type="EMBL" id="KAF4122972.1"/>
    </source>
</evidence>
<dbReference type="EMBL" id="JAANYQ010000007">
    <property type="protein sequence ID" value="KAF4122972.1"/>
    <property type="molecule type" value="Genomic_DNA"/>
</dbReference>
<gene>
    <name evidence="2" type="ORF">GMORB2_6520</name>
</gene>
<dbReference type="PANTHER" id="PTHR14237:SF19">
    <property type="entry name" value="MITOCHONDRIAL AMIDOXIME REDUCING COMPONENT 1"/>
    <property type="match status" value="1"/>
</dbReference>
<evidence type="ECO:0000313" key="3">
    <source>
        <dbReference type="Proteomes" id="UP000749293"/>
    </source>
</evidence>
<dbReference type="Gene3D" id="3.40.640.10">
    <property type="entry name" value="Type I PLP-dependent aspartate aminotransferase-like (Major domain)"/>
    <property type="match status" value="1"/>
</dbReference>
<dbReference type="InterPro" id="IPR000192">
    <property type="entry name" value="Aminotrans_V_dom"/>
</dbReference>
<dbReference type="Pfam" id="PF00266">
    <property type="entry name" value="Aminotran_5"/>
    <property type="match status" value="2"/>
</dbReference>
<dbReference type="InterPro" id="IPR015424">
    <property type="entry name" value="PyrdxlP-dep_Trfase"/>
</dbReference>
<accession>A0A9P5D1P5</accession>
<feature type="domain" description="Aminotransferase class V" evidence="1">
    <location>
        <begin position="42"/>
        <end position="142"/>
    </location>
</feature>
<dbReference type="InterPro" id="IPR015422">
    <property type="entry name" value="PyrdxlP-dep_Trfase_small"/>
</dbReference>
<dbReference type="Gene3D" id="3.90.1150.10">
    <property type="entry name" value="Aspartate Aminotransferase, domain 1"/>
    <property type="match status" value="1"/>
</dbReference>
<organism evidence="2 3">
    <name type="scientific">Geosmithia morbida</name>
    <dbReference type="NCBI Taxonomy" id="1094350"/>
    <lineage>
        <taxon>Eukaryota</taxon>
        <taxon>Fungi</taxon>
        <taxon>Dikarya</taxon>
        <taxon>Ascomycota</taxon>
        <taxon>Pezizomycotina</taxon>
        <taxon>Sordariomycetes</taxon>
        <taxon>Hypocreomycetidae</taxon>
        <taxon>Hypocreales</taxon>
        <taxon>Bionectriaceae</taxon>
        <taxon>Geosmithia</taxon>
    </lineage>
</organism>
<dbReference type="SUPFAM" id="SSF53383">
    <property type="entry name" value="PLP-dependent transferases"/>
    <property type="match status" value="1"/>
</dbReference>
<dbReference type="RefSeq" id="XP_035321624.1">
    <property type="nucleotide sequence ID" value="XM_035468490.1"/>
</dbReference>
<dbReference type="AlphaFoldDB" id="A0A9P5D1P5"/>
<protein>
    <submittedName>
        <fullName evidence="2">Molybdenum cofactor sulfurtransferase</fullName>
    </submittedName>
</protein>
<proteinExistence type="predicted"/>
<evidence type="ECO:0000259" key="1">
    <source>
        <dbReference type="Pfam" id="PF00266"/>
    </source>
</evidence>